<dbReference type="AlphaFoldDB" id="A0A6P1D6E5"/>
<evidence type="ECO:0000313" key="3">
    <source>
        <dbReference type="Proteomes" id="UP000468928"/>
    </source>
</evidence>
<dbReference type="EMBL" id="JAAGUX010000002">
    <property type="protein sequence ID" value="NEW54311.1"/>
    <property type="molecule type" value="Genomic_DNA"/>
</dbReference>
<proteinExistence type="predicted"/>
<organism evidence="1 3">
    <name type="scientific">Nocardia cyriacigeorgica</name>
    <dbReference type="NCBI Taxonomy" id="135487"/>
    <lineage>
        <taxon>Bacteria</taxon>
        <taxon>Bacillati</taxon>
        <taxon>Actinomycetota</taxon>
        <taxon>Actinomycetes</taxon>
        <taxon>Mycobacteriales</taxon>
        <taxon>Nocardiaceae</taxon>
        <taxon>Nocardia</taxon>
    </lineage>
</organism>
<protein>
    <submittedName>
        <fullName evidence="1">PE domain-containing protein</fullName>
    </submittedName>
</protein>
<evidence type="ECO:0000313" key="2">
    <source>
        <dbReference type="EMBL" id="NEW54311.1"/>
    </source>
</evidence>
<dbReference type="Proteomes" id="UP000470876">
    <property type="component" value="Unassembled WGS sequence"/>
</dbReference>
<accession>A0A6P1D6E5</accession>
<evidence type="ECO:0000313" key="1">
    <source>
        <dbReference type="EMBL" id="NEW45139.1"/>
    </source>
</evidence>
<keyword evidence="4" id="KW-1185">Reference proteome</keyword>
<sequence length="107" mass="10698">MTLPLNVSSEHLLSTSAGMGFDQAAFEAALVHAAPGTQAMPAALDVVVSGPAAAVLNAAGMDFLGIIGDGAFKRRNGGEVLKPVAVEYTANDIASGGRVSSLSPAFL</sequence>
<comment type="caution">
    <text evidence="1">The sequence shown here is derived from an EMBL/GenBank/DDBJ whole genome shotgun (WGS) entry which is preliminary data.</text>
</comment>
<dbReference type="EMBL" id="JAAGUZ010000026">
    <property type="protein sequence ID" value="NEW45139.1"/>
    <property type="molecule type" value="Genomic_DNA"/>
</dbReference>
<gene>
    <name evidence="1" type="ORF">GV789_11820</name>
    <name evidence="2" type="ORF">GV794_01315</name>
</gene>
<evidence type="ECO:0000313" key="4">
    <source>
        <dbReference type="Proteomes" id="UP000470876"/>
    </source>
</evidence>
<dbReference type="RefSeq" id="WP_163824470.1">
    <property type="nucleotide sequence ID" value="NZ_JAAGUX010000002.1"/>
</dbReference>
<name>A0A6P1D6E5_9NOCA</name>
<reference evidence="3 4" key="1">
    <citation type="submission" date="2020-01" db="EMBL/GenBank/DDBJ databases">
        <title>Genetics and antimicrobial susceptibilities of Nocardia species isolated from the soil; a comparison with species isolated from humans.</title>
        <authorList>
            <person name="Carrasco G."/>
            <person name="Monzon S."/>
            <person name="Sansegundo M."/>
            <person name="Garcia E."/>
            <person name="Garrido N."/>
            <person name="Medina M.J."/>
            <person name="Villalon P."/>
            <person name="Ramirez-Arocha A.C."/>
            <person name="Jimenez P."/>
            <person name="Cuesta I."/>
            <person name="Valdezate S."/>
        </authorList>
    </citation>
    <scope>NUCLEOTIDE SEQUENCE [LARGE SCALE GENOMIC DNA]</scope>
    <source>
        <strain evidence="1 3">CNM20110639</strain>
        <strain evidence="2 4">CNM20110649</strain>
    </source>
</reference>
<dbReference type="Proteomes" id="UP000468928">
    <property type="component" value="Unassembled WGS sequence"/>
</dbReference>